<proteinExistence type="predicted"/>
<feature type="domain" description="Reverse transcriptase Ty1/copia-type" evidence="2">
    <location>
        <begin position="483"/>
        <end position="564"/>
    </location>
</feature>
<dbReference type="GO" id="GO:0003964">
    <property type="term" value="F:RNA-directed DNA polymerase activity"/>
    <property type="evidence" value="ECO:0007669"/>
    <property type="project" value="UniProtKB-KW"/>
</dbReference>
<keyword evidence="5" id="KW-1185">Reference proteome</keyword>
<evidence type="ECO:0000256" key="1">
    <source>
        <dbReference type="SAM" id="MobiDB-lite"/>
    </source>
</evidence>
<dbReference type="PANTHER" id="PTHR33116">
    <property type="entry name" value="REVERSE TRANSCRIPTASE ZINC-BINDING DOMAIN-CONTAINING PROTEIN-RELATED-RELATED"/>
    <property type="match status" value="1"/>
</dbReference>
<dbReference type="Pfam" id="PF13966">
    <property type="entry name" value="zf-RVT"/>
    <property type="match status" value="1"/>
</dbReference>
<evidence type="ECO:0000259" key="3">
    <source>
        <dbReference type="Pfam" id="PF13966"/>
    </source>
</evidence>
<protein>
    <submittedName>
        <fullName evidence="4">RNA-directed DNA polymerase, eukaryota, reverse transcriptase zinc-binding domain protein</fullName>
    </submittedName>
</protein>
<dbReference type="Proteomes" id="UP001151760">
    <property type="component" value="Unassembled WGS sequence"/>
</dbReference>
<accession>A0ABQ5BAL1</accession>
<evidence type="ECO:0000313" key="4">
    <source>
        <dbReference type="EMBL" id="GJT11855.1"/>
    </source>
</evidence>
<name>A0ABQ5BAL1_9ASTR</name>
<reference evidence="4" key="2">
    <citation type="submission" date="2022-01" db="EMBL/GenBank/DDBJ databases">
        <authorList>
            <person name="Yamashiro T."/>
            <person name="Shiraishi A."/>
            <person name="Satake H."/>
            <person name="Nakayama K."/>
        </authorList>
    </citation>
    <scope>NUCLEOTIDE SEQUENCE</scope>
</reference>
<keyword evidence="4" id="KW-0695">RNA-directed DNA polymerase</keyword>
<dbReference type="EMBL" id="BQNB010013101">
    <property type="protein sequence ID" value="GJT11855.1"/>
    <property type="molecule type" value="Genomic_DNA"/>
</dbReference>
<gene>
    <name evidence="4" type="ORF">Tco_0858897</name>
</gene>
<feature type="region of interest" description="Disordered" evidence="1">
    <location>
        <begin position="310"/>
        <end position="331"/>
    </location>
</feature>
<organism evidence="4 5">
    <name type="scientific">Tanacetum coccineum</name>
    <dbReference type="NCBI Taxonomy" id="301880"/>
    <lineage>
        <taxon>Eukaryota</taxon>
        <taxon>Viridiplantae</taxon>
        <taxon>Streptophyta</taxon>
        <taxon>Embryophyta</taxon>
        <taxon>Tracheophyta</taxon>
        <taxon>Spermatophyta</taxon>
        <taxon>Magnoliopsida</taxon>
        <taxon>eudicotyledons</taxon>
        <taxon>Gunneridae</taxon>
        <taxon>Pentapetalae</taxon>
        <taxon>asterids</taxon>
        <taxon>campanulids</taxon>
        <taxon>Asterales</taxon>
        <taxon>Asteraceae</taxon>
        <taxon>Asteroideae</taxon>
        <taxon>Anthemideae</taxon>
        <taxon>Anthemidinae</taxon>
        <taxon>Tanacetum</taxon>
    </lineage>
</organism>
<dbReference type="PANTHER" id="PTHR33116:SF79">
    <property type="entry name" value="REVERSE TRANSCRIPTASE DOMAIN, ZINC FINGER, CCHC-TYPE-RELATED"/>
    <property type="match status" value="1"/>
</dbReference>
<feature type="domain" description="Reverse transcriptase zinc-binding" evidence="3">
    <location>
        <begin position="138"/>
        <end position="223"/>
    </location>
</feature>
<dbReference type="Pfam" id="PF07727">
    <property type="entry name" value="RVT_2"/>
    <property type="match status" value="1"/>
</dbReference>
<evidence type="ECO:0000259" key="2">
    <source>
        <dbReference type="Pfam" id="PF07727"/>
    </source>
</evidence>
<sequence>MEDVKAEIHDRLCNLHRRPHSVGYVPNTSILRGSFIRVIYAGKNAGPQLGLEINAYCGHLTFLKPTDIVHVSSNHLVSFGPEDTTSPPGLLFQWAWRREPRTTPELEELANLVSLLSQLHLTISEDTWECSIDDSRCFTVKGMRSYIMSMSPPASYVATRWNRIVPLKVNINTWRVMNGRMATRSNLDRRGVDLDSVRCPLCDDGIETEDHIFVHCKVAKELWSDVLKWWRIPNVSFPFLQDLVHLADHTPLGEKFTKFFDVVVQTTIWSIWRYRNNVIFSAKKPSKDLIFNDIKMLQQRFCVTTCASAASATPPPNIDRRDMQTPQPRRRQRRLPFAAYTGITTTDLNHMVTTDSQHLVIVGVNDDSMPLARIGSIDTPSVALSDVYYISSLTMKLASVSLVSSSHLRFLASTGALGKLDAYDISDCSGCKLSILSVTVHSFSLFIAYVHRLHEHVSYREVVCDPLWQVVMVEELVSLHQTQTWDLVPLLFDKHVIGSRWVYKIKTKFDRSIETYKASLVSKGYAQEYGTDYEETFALVAKMTMVRSFIVVASSCKWKISQLD</sequence>
<reference evidence="4" key="1">
    <citation type="journal article" date="2022" name="Int. J. Mol. Sci.">
        <title>Draft Genome of Tanacetum Coccineum: Genomic Comparison of Closely Related Tanacetum-Family Plants.</title>
        <authorList>
            <person name="Yamashiro T."/>
            <person name="Shiraishi A."/>
            <person name="Nakayama K."/>
            <person name="Satake H."/>
        </authorList>
    </citation>
    <scope>NUCLEOTIDE SEQUENCE</scope>
</reference>
<keyword evidence="4" id="KW-0548">Nucleotidyltransferase</keyword>
<keyword evidence="4" id="KW-0808">Transferase</keyword>
<comment type="caution">
    <text evidence="4">The sequence shown here is derived from an EMBL/GenBank/DDBJ whole genome shotgun (WGS) entry which is preliminary data.</text>
</comment>
<dbReference type="InterPro" id="IPR013103">
    <property type="entry name" value="RVT_2"/>
</dbReference>
<evidence type="ECO:0000313" key="5">
    <source>
        <dbReference type="Proteomes" id="UP001151760"/>
    </source>
</evidence>
<dbReference type="InterPro" id="IPR026960">
    <property type="entry name" value="RVT-Znf"/>
</dbReference>